<sequence>DCLQTARYLVTSFFDPDLKISDKKLCFQSSGNIPVLSDMLNICRIGVAIVNMHFFKN</sequence>
<name>A0A653CMS1_CALMS</name>
<evidence type="ECO:0000313" key="2">
    <source>
        <dbReference type="Proteomes" id="UP000410492"/>
    </source>
</evidence>
<reference evidence="1 2" key="1">
    <citation type="submission" date="2019-01" db="EMBL/GenBank/DDBJ databases">
        <authorList>
            <person name="Sayadi A."/>
        </authorList>
    </citation>
    <scope>NUCLEOTIDE SEQUENCE [LARGE SCALE GENOMIC DNA]</scope>
</reference>
<dbReference type="EMBL" id="CAACVG010008248">
    <property type="protein sequence ID" value="VEN49045.1"/>
    <property type="molecule type" value="Genomic_DNA"/>
</dbReference>
<protein>
    <submittedName>
        <fullName evidence="1">Uncharacterized protein</fullName>
    </submittedName>
</protein>
<dbReference type="AlphaFoldDB" id="A0A653CMS1"/>
<organism evidence="1 2">
    <name type="scientific">Callosobruchus maculatus</name>
    <name type="common">Southern cowpea weevil</name>
    <name type="synonym">Pulse bruchid</name>
    <dbReference type="NCBI Taxonomy" id="64391"/>
    <lineage>
        <taxon>Eukaryota</taxon>
        <taxon>Metazoa</taxon>
        <taxon>Ecdysozoa</taxon>
        <taxon>Arthropoda</taxon>
        <taxon>Hexapoda</taxon>
        <taxon>Insecta</taxon>
        <taxon>Pterygota</taxon>
        <taxon>Neoptera</taxon>
        <taxon>Endopterygota</taxon>
        <taxon>Coleoptera</taxon>
        <taxon>Polyphaga</taxon>
        <taxon>Cucujiformia</taxon>
        <taxon>Chrysomeloidea</taxon>
        <taxon>Chrysomelidae</taxon>
        <taxon>Bruchinae</taxon>
        <taxon>Bruchini</taxon>
        <taxon>Callosobruchus</taxon>
    </lineage>
</organism>
<dbReference type="Proteomes" id="UP000410492">
    <property type="component" value="Unassembled WGS sequence"/>
</dbReference>
<proteinExistence type="predicted"/>
<gene>
    <name evidence="1" type="ORF">CALMAC_LOCUS10283</name>
</gene>
<accession>A0A653CMS1</accession>
<feature type="non-terminal residue" evidence="1">
    <location>
        <position position="1"/>
    </location>
</feature>
<keyword evidence="2" id="KW-1185">Reference proteome</keyword>
<evidence type="ECO:0000313" key="1">
    <source>
        <dbReference type="EMBL" id="VEN49045.1"/>
    </source>
</evidence>